<evidence type="ECO:0000313" key="2">
    <source>
        <dbReference type="EMBL" id="PPK85982.1"/>
    </source>
</evidence>
<feature type="transmembrane region" description="Helical" evidence="1">
    <location>
        <begin position="44"/>
        <end position="64"/>
    </location>
</feature>
<keyword evidence="1" id="KW-0472">Membrane</keyword>
<dbReference type="RefSeq" id="WP_104420454.1">
    <property type="nucleotide sequence ID" value="NZ_PTJC01000006.1"/>
</dbReference>
<organism evidence="2 3">
    <name type="scientific">Neolewinella xylanilytica</name>
    <dbReference type="NCBI Taxonomy" id="1514080"/>
    <lineage>
        <taxon>Bacteria</taxon>
        <taxon>Pseudomonadati</taxon>
        <taxon>Bacteroidota</taxon>
        <taxon>Saprospiria</taxon>
        <taxon>Saprospirales</taxon>
        <taxon>Lewinellaceae</taxon>
        <taxon>Neolewinella</taxon>
    </lineage>
</organism>
<gene>
    <name evidence="2" type="ORF">CLV84_2898</name>
</gene>
<protein>
    <submittedName>
        <fullName evidence="2">Uncharacterized protein</fullName>
    </submittedName>
</protein>
<dbReference type="AlphaFoldDB" id="A0A2S6I468"/>
<proteinExistence type="predicted"/>
<keyword evidence="1" id="KW-1133">Transmembrane helix</keyword>
<evidence type="ECO:0000313" key="3">
    <source>
        <dbReference type="Proteomes" id="UP000237662"/>
    </source>
</evidence>
<dbReference type="EMBL" id="PTJC01000006">
    <property type="protein sequence ID" value="PPK85982.1"/>
    <property type="molecule type" value="Genomic_DNA"/>
</dbReference>
<keyword evidence="3" id="KW-1185">Reference proteome</keyword>
<accession>A0A2S6I468</accession>
<sequence>MTKINLALTFLVVLAIALLIGGLLRSDLSTEAIAGENGEGLSTGMIVSPLIFVGLLLIGLAFGWHKYGRS</sequence>
<comment type="caution">
    <text evidence="2">The sequence shown here is derived from an EMBL/GenBank/DDBJ whole genome shotgun (WGS) entry which is preliminary data.</text>
</comment>
<evidence type="ECO:0000256" key="1">
    <source>
        <dbReference type="SAM" id="Phobius"/>
    </source>
</evidence>
<keyword evidence="1" id="KW-0812">Transmembrane</keyword>
<name>A0A2S6I468_9BACT</name>
<reference evidence="2 3" key="1">
    <citation type="submission" date="2018-02" db="EMBL/GenBank/DDBJ databases">
        <title>Genomic Encyclopedia of Archaeal and Bacterial Type Strains, Phase II (KMG-II): from individual species to whole genera.</title>
        <authorList>
            <person name="Goeker M."/>
        </authorList>
    </citation>
    <scope>NUCLEOTIDE SEQUENCE [LARGE SCALE GENOMIC DNA]</scope>
    <source>
        <strain evidence="2 3">DSM 29526</strain>
    </source>
</reference>
<dbReference type="Proteomes" id="UP000237662">
    <property type="component" value="Unassembled WGS sequence"/>
</dbReference>